<dbReference type="Pfam" id="PF00172">
    <property type="entry name" value="Zn_clus"/>
    <property type="match status" value="1"/>
</dbReference>
<sequence length="812" mass="92594">MFTTQNNNNNNLINDTHHHHQIDHTNHHHQIISNSYHQDLNSFIPKYHHHHQFHNPSSFNALSIQQYPTPTTHIHSDHQPFLIDSNHLSTSKPPIKTNSSNPPNRKHSTFNQLLNQNNRKSNVLHRNKACLSCRARKTKCDALKPSCTSCKRLGPDQESQCKYDRPPKWLESVVKPTSDAQERKKVIELEQKLDSLQKKLSQLRLAAKEEEENRTNGQWSQTHHDQFLTSQFTTPIPLGHSIPTPPNTTESYPQFQSTSSIEFPSQGFIGSSDAHFPVTLGSEIYDLNEMSTPLLVNHTPDQYLGSVPLELALAYSQFPTSQNPMNHQYPISWPSLTSSPCSSYSNDPVGSPPPLPIQQPTELLEQSWPQHLPYRRILKLLLRTVFSRPLSPFSLINPGSVLSRLDLSAHNSRFPEIGLLHALSALGSHYLLSYHPDEFSNIHPYWYPTETPAQYHAEWAGRLLSIRLSEIKDPDRLLELSEASMMLSQYFSNLGRPLLIWKWLGFSIRICCLLGINEEEDQEPDLDSGIALLWDDGIKGLSDHDPNQRKLMWWYLYCCERVCAGAGGFAKTIREDDCTLSLMGSQPQFLRYDRFFIDHQTDGNGAVLQLLIKGWFLFFRIERQRLNKLIGDFFESIPAPFRDPFQPKLNICQLMGIQYLSVLTAHATAHSSIIELNEEFVKSIDLNDLSLQICSRSARVLIDWFNKLDLDFPSVDFGSLLSSNSSLNFTLTVALRTQCRLIGFYEALGEIGLSGTLRDEVKRILVRLQGSRSLPMAGKSLEFIKELLNDPTGLFPRRSDTHTVRFTLVKAL</sequence>
<keyword evidence="2" id="KW-0479">Metal-binding</keyword>
<evidence type="ECO:0000256" key="5">
    <source>
        <dbReference type="ARBA" id="ARBA00023242"/>
    </source>
</evidence>
<gene>
    <name evidence="9" type="ORF">MELLADRAFT_78657</name>
</gene>
<dbReference type="SUPFAM" id="SSF57701">
    <property type="entry name" value="Zn2/Cys6 DNA-binding domain"/>
    <property type="match status" value="1"/>
</dbReference>
<dbReference type="AlphaFoldDB" id="F4RWY0"/>
<comment type="subcellular location">
    <subcellularLocation>
        <location evidence="1">Nucleus</location>
    </subcellularLocation>
</comment>
<dbReference type="GO" id="GO:0006351">
    <property type="term" value="P:DNA-templated transcription"/>
    <property type="evidence" value="ECO:0007669"/>
    <property type="project" value="InterPro"/>
</dbReference>
<dbReference type="GeneID" id="18933147"/>
<dbReference type="InParanoid" id="F4RWY0"/>
<protein>
    <recommendedName>
        <fullName evidence="8">Zn(2)-C6 fungal-type domain-containing protein</fullName>
    </recommendedName>
</protein>
<dbReference type="VEuPathDB" id="FungiDB:MELLADRAFT_78657"/>
<dbReference type="InterPro" id="IPR036864">
    <property type="entry name" value="Zn2-C6_fun-type_DNA-bd_sf"/>
</dbReference>
<dbReference type="PANTHER" id="PTHR47338">
    <property type="entry name" value="ZN(II)2CYS6 TRANSCRIPTION FACTOR (EUROFUNG)-RELATED"/>
    <property type="match status" value="1"/>
</dbReference>
<dbReference type="InterPro" id="IPR001138">
    <property type="entry name" value="Zn2Cys6_DnaBD"/>
</dbReference>
<evidence type="ECO:0000313" key="10">
    <source>
        <dbReference type="Proteomes" id="UP000001072"/>
    </source>
</evidence>
<reference evidence="10" key="1">
    <citation type="journal article" date="2011" name="Proc. Natl. Acad. Sci. U.S.A.">
        <title>Obligate biotrophy features unraveled by the genomic analysis of rust fungi.</title>
        <authorList>
            <person name="Duplessis S."/>
            <person name="Cuomo C.A."/>
            <person name="Lin Y.-C."/>
            <person name="Aerts A."/>
            <person name="Tisserant E."/>
            <person name="Veneault-Fourrey C."/>
            <person name="Joly D.L."/>
            <person name="Hacquard S."/>
            <person name="Amselem J."/>
            <person name="Cantarel B.L."/>
            <person name="Chiu R."/>
            <person name="Coutinho P.M."/>
            <person name="Feau N."/>
            <person name="Field M."/>
            <person name="Frey P."/>
            <person name="Gelhaye E."/>
            <person name="Goldberg J."/>
            <person name="Grabherr M.G."/>
            <person name="Kodira C.D."/>
            <person name="Kohler A."/>
            <person name="Kuees U."/>
            <person name="Lindquist E.A."/>
            <person name="Lucas S.M."/>
            <person name="Mago R."/>
            <person name="Mauceli E."/>
            <person name="Morin E."/>
            <person name="Murat C."/>
            <person name="Pangilinan J.L."/>
            <person name="Park R."/>
            <person name="Pearson M."/>
            <person name="Quesneville H."/>
            <person name="Rouhier N."/>
            <person name="Sakthikumar S."/>
            <person name="Salamov A.A."/>
            <person name="Schmutz J."/>
            <person name="Selles B."/>
            <person name="Shapiro H."/>
            <person name="Tanguay P."/>
            <person name="Tuskan G.A."/>
            <person name="Henrissat B."/>
            <person name="Van de Peer Y."/>
            <person name="Rouze P."/>
            <person name="Ellis J.G."/>
            <person name="Dodds P.N."/>
            <person name="Schein J.E."/>
            <person name="Zhong S."/>
            <person name="Hamelin R.C."/>
            <person name="Grigoriev I.V."/>
            <person name="Szabo L.J."/>
            <person name="Martin F."/>
        </authorList>
    </citation>
    <scope>NUCLEOTIDE SEQUENCE [LARGE SCALE GENOMIC DNA]</scope>
    <source>
        <strain evidence="10">98AG31 / pathotype 3-4-7</strain>
    </source>
</reference>
<dbReference type="GO" id="GO:0008270">
    <property type="term" value="F:zinc ion binding"/>
    <property type="evidence" value="ECO:0007669"/>
    <property type="project" value="InterPro"/>
</dbReference>
<dbReference type="CDD" id="cd00067">
    <property type="entry name" value="GAL4"/>
    <property type="match status" value="1"/>
</dbReference>
<evidence type="ECO:0000256" key="2">
    <source>
        <dbReference type="ARBA" id="ARBA00022723"/>
    </source>
</evidence>
<dbReference type="RefSeq" id="XP_007413604.1">
    <property type="nucleotide sequence ID" value="XM_007413542.1"/>
</dbReference>
<keyword evidence="10" id="KW-1185">Reference proteome</keyword>
<dbReference type="GO" id="GO:0005634">
    <property type="term" value="C:nucleus"/>
    <property type="evidence" value="ECO:0007669"/>
    <property type="project" value="UniProtKB-SubCell"/>
</dbReference>
<evidence type="ECO:0000256" key="6">
    <source>
        <dbReference type="SAM" id="Coils"/>
    </source>
</evidence>
<dbReference type="PROSITE" id="PS50048">
    <property type="entry name" value="ZN2_CY6_FUNGAL_2"/>
    <property type="match status" value="1"/>
</dbReference>
<evidence type="ECO:0000256" key="4">
    <source>
        <dbReference type="ARBA" id="ARBA00023163"/>
    </source>
</evidence>
<evidence type="ECO:0000313" key="9">
    <source>
        <dbReference type="EMBL" id="EGG03144.1"/>
    </source>
</evidence>
<feature type="compositionally biased region" description="Polar residues" evidence="7">
    <location>
        <begin position="86"/>
        <end position="109"/>
    </location>
</feature>
<proteinExistence type="predicted"/>
<accession>F4RWY0</accession>
<dbReference type="KEGG" id="mlr:MELLADRAFT_78657"/>
<evidence type="ECO:0000256" key="1">
    <source>
        <dbReference type="ARBA" id="ARBA00004123"/>
    </source>
</evidence>
<evidence type="ECO:0000256" key="3">
    <source>
        <dbReference type="ARBA" id="ARBA00023015"/>
    </source>
</evidence>
<dbReference type="Proteomes" id="UP000001072">
    <property type="component" value="Unassembled WGS sequence"/>
</dbReference>
<keyword evidence="6" id="KW-0175">Coiled coil</keyword>
<dbReference type="Gene3D" id="4.10.240.10">
    <property type="entry name" value="Zn(2)-C6 fungal-type DNA-binding domain"/>
    <property type="match status" value="1"/>
</dbReference>
<keyword evidence="3" id="KW-0805">Transcription regulation</keyword>
<dbReference type="SMART" id="SM00066">
    <property type="entry name" value="GAL4"/>
    <property type="match status" value="1"/>
</dbReference>
<evidence type="ECO:0000259" key="8">
    <source>
        <dbReference type="PROSITE" id="PS50048"/>
    </source>
</evidence>
<dbReference type="PANTHER" id="PTHR47338:SF29">
    <property type="entry name" value="ZN(2)-C6 FUNGAL-TYPE DOMAIN-CONTAINING PROTEIN"/>
    <property type="match status" value="1"/>
</dbReference>
<dbReference type="GO" id="GO:0003677">
    <property type="term" value="F:DNA binding"/>
    <property type="evidence" value="ECO:0007669"/>
    <property type="project" value="InterPro"/>
</dbReference>
<dbReference type="GO" id="GO:0000981">
    <property type="term" value="F:DNA-binding transcription factor activity, RNA polymerase II-specific"/>
    <property type="evidence" value="ECO:0007669"/>
    <property type="project" value="InterPro"/>
</dbReference>
<feature type="region of interest" description="Disordered" evidence="7">
    <location>
        <begin position="83"/>
        <end position="109"/>
    </location>
</feature>
<feature type="coiled-coil region" evidence="6">
    <location>
        <begin position="179"/>
        <end position="213"/>
    </location>
</feature>
<organism evidence="10">
    <name type="scientific">Melampsora larici-populina (strain 98AG31 / pathotype 3-4-7)</name>
    <name type="common">Poplar leaf rust fungus</name>
    <dbReference type="NCBI Taxonomy" id="747676"/>
    <lineage>
        <taxon>Eukaryota</taxon>
        <taxon>Fungi</taxon>
        <taxon>Dikarya</taxon>
        <taxon>Basidiomycota</taxon>
        <taxon>Pucciniomycotina</taxon>
        <taxon>Pucciniomycetes</taxon>
        <taxon>Pucciniales</taxon>
        <taxon>Melampsoraceae</taxon>
        <taxon>Melampsora</taxon>
    </lineage>
</organism>
<evidence type="ECO:0000256" key="7">
    <source>
        <dbReference type="SAM" id="MobiDB-lite"/>
    </source>
</evidence>
<dbReference type="OrthoDB" id="39175at2759"/>
<dbReference type="EMBL" id="GL883126">
    <property type="protein sequence ID" value="EGG03144.1"/>
    <property type="molecule type" value="Genomic_DNA"/>
</dbReference>
<keyword evidence="4" id="KW-0804">Transcription</keyword>
<dbReference type="InterPro" id="IPR007219">
    <property type="entry name" value="XnlR_reg_dom"/>
</dbReference>
<dbReference type="Pfam" id="PF04082">
    <property type="entry name" value="Fungal_trans"/>
    <property type="match status" value="1"/>
</dbReference>
<dbReference type="InterPro" id="IPR050815">
    <property type="entry name" value="TF_fung"/>
</dbReference>
<dbReference type="CDD" id="cd12148">
    <property type="entry name" value="fungal_TF_MHR"/>
    <property type="match status" value="1"/>
</dbReference>
<feature type="domain" description="Zn(2)-C6 fungal-type" evidence="8">
    <location>
        <begin position="129"/>
        <end position="163"/>
    </location>
</feature>
<dbReference type="SMART" id="SM00906">
    <property type="entry name" value="Fungal_trans"/>
    <property type="match status" value="1"/>
</dbReference>
<name>F4RWY0_MELLP</name>
<dbReference type="HOGENOM" id="CLU_347504_0_0_1"/>
<keyword evidence="5" id="KW-0539">Nucleus</keyword>